<dbReference type="SUPFAM" id="SSF52833">
    <property type="entry name" value="Thioredoxin-like"/>
    <property type="match status" value="1"/>
</dbReference>
<accession>A0A4U1J9D7</accession>
<feature type="domain" description="Thioredoxin" evidence="2">
    <location>
        <begin position="49"/>
        <end position="204"/>
    </location>
</feature>
<keyword evidence="4" id="KW-1185">Reference proteome</keyword>
<dbReference type="OrthoDB" id="9781543at2"/>
<evidence type="ECO:0000256" key="1">
    <source>
        <dbReference type="SAM" id="MobiDB-lite"/>
    </source>
</evidence>
<feature type="region of interest" description="Disordered" evidence="1">
    <location>
        <begin position="23"/>
        <end position="53"/>
    </location>
</feature>
<dbReference type="GO" id="GO:0016491">
    <property type="term" value="F:oxidoreductase activity"/>
    <property type="evidence" value="ECO:0007669"/>
    <property type="project" value="InterPro"/>
</dbReference>
<dbReference type="InterPro" id="IPR013766">
    <property type="entry name" value="Thioredoxin_domain"/>
</dbReference>
<dbReference type="GO" id="GO:0016209">
    <property type="term" value="F:antioxidant activity"/>
    <property type="evidence" value="ECO:0007669"/>
    <property type="project" value="InterPro"/>
</dbReference>
<dbReference type="InterPro" id="IPR047262">
    <property type="entry name" value="PRX-like1"/>
</dbReference>
<dbReference type="Pfam" id="PF00578">
    <property type="entry name" value="AhpC-TSA"/>
    <property type="match status" value="1"/>
</dbReference>
<dbReference type="RefSeq" id="WP_136931612.1">
    <property type="nucleotide sequence ID" value="NZ_SSMQ01000028.1"/>
</dbReference>
<proteinExistence type="predicted"/>
<evidence type="ECO:0000313" key="3">
    <source>
        <dbReference type="EMBL" id="TKD03492.1"/>
    </source>
</evidence>
<dbReference type="PROSITE" id="PS51257">
    <property type="entry name" value="PROKAR_LIPOPROTEIN"/>
    <property type="match status" value="1"/>
</dbReference>
<name>A0A4U1J9D7_9BACT</name>
<evidence type="ECO:0000313" key="4">
    <source>
        <dbReference type="Proteomes" id="UP000309215"/>
    </source>
</evidence>
<organism evidence="3 4">
    <name type="scientific">Polyangium fumosum</name>
    <dbReference type="NCBI Taxonomy" id="889272"/>
    <lineage>
        <taxon>Bacteria</taxon>
        <taxon>Pseudomonadati</taxon>
        <taxon>Myxococcota</taxon>
        <taxon>Polyangia</taxon>
        <taxon>Polyangiales</taxon>
        <taxon>Polyangiaceae</taxon>
        <taxon>Polyangium</taxon>
    </lineage>
</organism>
<gene>
    <name evidence="3" type="ORF">E8A74_25135</name>
</gene>
<dbReference type="InterPro" id="IPR036249">
    <property type="entry name" value="Thioredoxin-like_sf"/>
</dbReference>
<feature type="compositionally biased region" description="Low complexity" evidence="1">
    <location>
        <begin position="23"/>
        <end position="50"/>
    </location>
</feature>
<comment type="caution">
    <text evidence="3">The sequence shown here is derived from an EMBL/GenBank/DDBJ whole genome shotgun (WGS) entry which is preliminary data.</text>
</comment>
<dbReference type="PANTHER" id="PTHR43640:SF1">
    <property type="entry name" value="THIOREDOXIN-DEPENDENT PEROXIREDOXIN"/>
    <property type="match status" value="1"/>
</dbReference>
<dbReference type="Gene3D" id="3.40.30.10">
    <property type="entry name" value="Glutaredoxin"/>
    <property type="match status" value="1"/>
</dbReference>
<dbReference type="CDD" id="cd02969">
    <property type="entry name" value="PRX_like1"/>
    <property type="match status" value="1"/>
</dbReference>
<dbReference type="PANTHER" id="PTHR43640">
    <property type="entry name" value="OS07G0260300 PROTEIN"/>
    <property type="match status" value="1"/>
</dbReference>
<sequence length="228" mass="23983">MTLRHVLLLPLFLLACNKEAPAPAPEAKAPEGKTSAAAAAASDKPAAGAEIGKPAPDFTLTDYEGKTHHLADYRGKIVVLEWFNPECPFVKASHTKGSLKGYSKRAVEKGVVWLGINSGAPGKQGHGAERVAEGRKAFGMENPVLADETGKVGHLYGATNTPHMFVIDAQGTLVYRGAIDNSPDGEGESPKDGKLVNHVDVALEDLAAGKPVRTPDTRAYGCSVKYGS</sequence>
<dbReference type="Proteomes" id="UP000309215">
    <property type="component" value="Unassembled WGS sequence"/>
</dbReference>
<protein>
    <submittedName>
        <fullName evidence="3">Thioredoxin family protein</fullName>
    </submittedName>
</protein>
<dbReference type="PROSITE" id="PS51352">
    <property type="entry name" value="THIOREDOXIN_2"/>
    <property type="match status" value="1"/>
</dbReference>
<dbReference type="EMBL" id="SSMQ01000028">
    <property type="protein sequence ID" value="TKD03492.1"/>
    <property type="molecule type" value="Genomic_DNA"/>
</dbReference>
<dbReference type="InterPro" id="IPR000866">
    <property type="entry name" value="AhpC/TSA"/>
</dbReference>
<reference evidence="3 4" key="1">
    <citation type="submission" date="2019-04" db="EMBL/GenBank/DDBJ databases">
        <authorList>
            <person name="Li Y."/>
            <person name="Wang J."/>
        </authorList>
    </citation>
    <scope>NUCLEOTIDE SEQUENCE [LARGE SCALE GENOMIC DNA]</scope>
    <source>
        <strain evidence="3 4">DSM 14668</strain>
    </source>
</reference>
<evidence type="ECO:0000259" key="2">
    <source>
        <dbReference type="PROSITE" id="PS51352"/>
    </source>
</evidence>
<dbReference type="AlphaFoldDB" id="A0A4U1J9D7"/>